<comment type="caution">
    <text evidence="2">The sequence shown here is derived from an EMBL/GenBank/DDBJ whole genome shotgun (WGS) entry which is preliminary data.</text>
</comment>
<dbReference type="AlphaFoldDB" id="A0A2T4PZK1"/>
<sequence length="479" mass="57008">MADKNNKIISMAFDEPFYRKMAAQKWKQQDFKKAADYYSKVLELSPEDFDIQLNYAQCLVKLGFGSRAEHLFYENIINDRHVADSFYELSQLNIELNEPNKAFLFGINYVLITNDQDFRDELEETFDVSYSNEHQIEVEAQLFAVQLLFQFLFSQGRLEQAKSYILNQDETIQNHRVIKNLLAMCYLYLSKYDIAKDMFEELLNEDNTDVHALCHYTLLLYNTNEKDKYKRYLNILSKVVPMNDDESFKLGIVLSYLKQYHASQKLLLPLYKKGKFASIQMFNALSYNYYYLGNKDESIQFWNKLLQISKVDVGFPPWVIEESKHVFDQRILPLLMDDDSHYRLYGIFLLNQLNGKEILITEDIWAVLETLNDYEKLYLTYLVQGLTLNKLDFIHRGMLKLYQFDQFRNDTSLFVQWIDQAESIIADQADLTEVERYIGAYLYLYYQQTNQKLTKKQIKEWFDISHYKLDKTITYMLSI</sequence>
<evidence type="ECO:0000313" key="3">
    <source>
        <dbReference type="Proteomes" id="UP000240717"/>
    </source>
</evidence>
<dbReference type="STRING" id="1194526.A284_09495"/>
<accession>A0A2T4PZK1</accession>
<organism evidence="2 3">
    <name type="scientific">Staphylococcus warneri</name>
    <dbReference type="NCBI Taxonomy" id="1292"/>
    <lineage>
        <taxon>Bacteria</taxon>
        <taxon>Bacillati</taxon>
        <taxon>Bacillota</taxon>
        <taxon>Bacilli</taxon>
        <taxon>Bacillales</taxon>
        <taxon>Staphylococcaceae</taxon>
        <taxon>Staphylococcus</taxon>
    </lineage>
</organism>
<dbReference type="SMART" id="SM00028">
    <property type="entry name" value="TPR"/>
    <property type="match status" value="3"/>
</dbReference>
<name>A0A2T4PZK1_STAWA</name>
<evidence type="ECO:0008006" key="4">
    <source>
        <dbReference type="Google" id="ProtNLM"/>
    </source>
</evidence>
<dbReference type="EMBL" id="PZEV01000026">
    <property type="protein sequence ID" value="PTI50596.1"/>
    <property type="molecule type" value="Genomic_DNA"/>
</dbReference>
<gene>
    <name evidence="2" type="ORF">BU085_08360</name>
</gene>
<dbReference type="PROSITE" id="PS50005">
    <property type="entry name" value="TPR"/>
    <property type="match status" value="1"/>
</dbReference>
<dbReference type="InterPro" id="IPR019734">
    <property type="entry name" value="TPR_rpt"/>
</dbReference>
<dbReference type="Gene3D" id="1.25.40.10">
    <property type="entry name" value="Tetratricopeptide repeat domain"/>
    <property type="match status" value="2"/>
</dbReference>
<proteinExistence type="predicted"/>
<dbReference type="InterPro" id="IPR011990">
    <property type="entry name" value="TPR-like_helical_dom_sf"/>
</dbReference>
<evidence type="ECO:0000256" key="1">
    <source>
        <dbReference type="PROSITE-ProRule" id="PRU00339"/>
    </source>
</evidence>
<keyword evidence="1" id="KW-0802">TPR repeat</keyword>
<dbReference type="Pfam" id="PF14559">
    <property type="entry name" value="TPR_19"/>
    <property type="match status" value="1"/>
</dbReference>
<feature type="repeat" description="TPR" evidence="1">
    <location>
        <begin position="15"/>
        <end position="48"/>
    </location>
</feature>
<protein>
    <recommendedName>
        <fullName evidence="4">Tetratricopeptide repeat protein</fullName>
    </recommendedName>
</protein>
<dbReference type="Proteomes" id="UP000240717">
    <property type="component" value="Unassembled WGS sequence"/>
</dbReference>
<dbReference type="RefSeq" id="WP_107532223.1">
    <property type="nucleotide sequence ID" value="NZ_PZEV01000026.1"/>
</dbReference>
<reference evidence="2 3" key="1">
    <citation type="journal article" date="2016" name="Front. Microbiol.">
        <title>Comprehensive Phylogenetic Analysis of Bovine Non-aureus Staphylococci Species Based on Whole-Genome Sequencing.</title>
        <authorList>
            <person name="Naushad S."/>
            <person name="Barkema H.W."/>
            <person name="Luby C."/>
            <person name="Condas L.A."/>
            <person name="Nobrega D.B."/>
            <person name="Carson D.A."/>
            <person name="De Buck J."/>
        </authorList>
    </citation>
    <scope>NUCLEOTIDE SEQUENCE [LARGE SCALE GENOMIC DNA]</scope>
    <source>
        <strain evidence="2 3">SNUC 2993</strain>
    </source>
</reference>
<dbReference type="SUPFAM" id="SSF48452">
    <property type="entry name" value="TPR-like"/>
    <property type="match status" value="2"/>
</dbReference>
<evidence type="ECO:0000313" key="2">
    <source>
        <dbReference type="EMBL" id="PTI50596.1"/>
    </source>
</evidence>